<dbReference type="GO" id="GO:0005634">
    <property type="term" value="C:nucleus"/>
    <property type="evidence" value="ECO:0007669"/>
    <property type="project" value="UniProtKB-SubCell"/>
</dbReference>
<dbReference type="Proteomes" id="UP000292082">
    <property type="component" value="Unassembled WGS sequence"/>
</dbReference>
<sequence>MRTRRQELEREAGRRYEARWVELLSSEETLGFRDVPWPMFSQPRSLEELSEAKVAKFVLSPLHAGETRRDKIRNALKRWHPDRFGRLSGRVKEEEKEAIEDGVGIVARCLNDLLERESQ</sequence>
<keyword evidence="2" id="KW-0597">Phosphoprotein</keyword>
<dbReference type="PANTHER" id="PTHR15263:SF1">
    <property type="entry name" value="NF-KAPPA-B INHIBITOR-LIKE PROTEIN 1"/>
    <property type="match status" value="1"/>
</dbReference>
<keyword evidence="4" id="KW-0040">ANK repeat</keyword>
<keyword evidence="7" id="KW-1185">Reference proteome</keyword>
<dbReference type="InterPro" id="IPR038753">
    <property type="entry name" value="NFKBIL1"/>
</dbReference>
<dbReference type="EMBL" id="ML145165">
    <property type="protein sequence ID" value="TBU55624.1"/>
    <property type="molecule type" value="Genomic_DNA"/>
</dbReference>
<evidence type="ECO:0000256" key="2">
    <source>
        <dbReference type="ARBA" id="ARBA00022553"/>
    </source>
</evidence>
<keyword evidence="3" id="KW-0677">Repeat</keyword>
<accession>A0A4Q9PN68</accession>
<protein>
    <submittedName>
        <fullName evidence="6">Uncharacterized protein</fullName>
    </submittedName>
</protein>
<evidence type="ECO:0000256" key="1">
    <source>
        <dbReference type="ARBA" id="ARBA00004123"/>
    </source>
</evidence>
<organism evidence="6 7">
    <name type="scientific">Dichomitus squalens</name>
    <dbReference type="NCBI Taxonomy" id="114155"/>
    <lineage>
        <taxon>Eukaryota</taxon>
        <taxon>Fungi</taxon>
        <taxon>Dikarya</taxon>
        <taxon>Basidiomycota</taxon>
        <taxon>Agaricomycotina</taxon>
        <taxon>Agaricomycetes</taxon>
        <taxon>Polyporales</taxon>
        <taxon>Polyporaceae</taxon>
        <taxon>Dichomitus</taxon>
    </lineage>
</organism>
<keyword evidence="5" id="KW-0539">Nucleus</keyword>
<proteinExistence type="predicted"/>
<evidence type="ECO:0000256" key="4">
    <source>
        <dbReference type="ARBA" id="ARBA00023043"/>
    </source>
</evidence>
<evidence type="ECO:0000313" key="6">
    <source>
        <dbReference type="EMBL" id="TBU55624.1"/>
    </source>
</evidence>
<dbReference type="AlphaFoldDB" id="A0A4Q9PN68"/>
<evidence type="ECO:0000256" key="5">
    <source>
        <dbReference type="ARBA" id="ARBA00023242"/>
    </source>
</evidence>
<evidence type="ECO:0000313" key="7">
    <source>
        <dbReference type="Proteomes" id="UP000292082"/>
    </source>
</evidence>
<dbReference type="GO" id="GO:0043124">
    <property type="term" value="P:negative regulation of canonical NF-kappaB signal transduction"/>
    <property type="evidence" value="ECO:0007669"/>
    <property type="project" value="InterPro"/>
</dbReference>
<reference evidence="6 7" key="1">
    <citation type="submission" date="2019-01" db="EMBL/GenBank/DDBJ databases">
        <title>Draft genome sequences of three monokaryotic isolates of the white-rot basidiomycete fungus Dichomitus squalens.</title>
        <authorList>
            <consortium name="DOE Joint Genome Institute"/>
            <person name="Lopez S.C."/>
            <person name="Andreopoulos B."/>
            <person name="Pangilinan J."/>
            <person name="Lipzen A."/>
            <person name="Riley R."/>
            <person name="Ahrendt S."/>
            <person name="Ng V."/>
            <person name="Barry K."/>
            <person name="Daum C."/>
            <person name="Grigoriev I.V."/>
            <person name="Hilden K.S."/>
            <person name="Makela M.R."/>
            <person name="de Vries R.P."/>
        </authorList>
    </citation>
    <scope>NUCLEOTIDE SEQUENCE [LARGE SCALE GENOMIC DNA]</scope>
    <source>
        <strain evidence="6 7">CBS 464.89</strain>
    </source>
</reference>
<comment type="subcellular location">
    <subcellularLocation>
        <location evidence="1">Nucleus</location>
    </subcellularLocation>
</comment>
<evidence type="ECO:0000256" key="3">
    <source>
        <dbReference type="ARBA" id="ARBA00022737"/>
    </source>
</evidence>
<dbReference type="OMA" id="FASIRWP"/>
<name>A0A4Q9PN68_9APHY</name>
<dbReference type="PANTHER" id="PTHR15263">
    <property type="entry name" value="I-KAPPA-B-LIKE PROTEIN IKBL"/>
    <property type="match status" value="1"/>
</dbReference>
<dbReference type="STRING" id="114155.A0A4Q9PN68"/>
<gene>
    <name evidence="6" type="ORF">BD310DRAFT_933213</name>
</gene>